<name>A0A1Y2T2G6_SYMTR</name>
<dbReference type="InterPro" id="IPR043129">
    <property type="entry name" value="ATPase_NBD"/>
</dbReference>
<evidence type="ECO:0000259" key="1">
    <source>
        <dbReference type="Pfam" id="PF00814"/>
    </source>
</evidence>
<reference evidence="3" key="1">
    <citation type="submission" date="2016-04" db="EMBL/GenBank/DDBJ databases">
        <authorList>
            <person name="Antunes L.P."/>
            <person name="Martins L.F."/>
            <person name="Pereira R.V."/>
            <person name="Thomas A.M."/>
            <person name="Barbosa D."/>
            <person name="Nascimento L."/>
            <person name="Silva G.M."/>
            <person name="Condomitti G.W."/>
            <person name="Digiampietri L.A."/>
            <person name="Lombardi K.C."/>
            <person name="Ramos P.L."/>
            <person name="Quaggio R.B."/>
            <person name="Oliveira J.C."/>
            <person name="Pascon R.C."/>
            <person name="Cruz J.B."/>
            <person name="Silva A.M."/>
            <person name="Setubal J.C."/>
        </authorList>
    </citation>
    <scope>NUCLEOTIDE SEQUENCE [LARGE SCALE GENOMIC DNA]</scope>
</reference>
<sequence length="245" mass="25832">MRVLAFDTATAACTVAVAADGQVLSEFTLQVPRAHSVRLMPLIAQTLREAGVDRRELDAIAVGVGPGSFTGLRIGLATAKGLALALDKPVVPVSTLAAAAYGTGAQAGLVVPLLDAKRDQVFTAVYAAGDRDPSTWTELLGPANLHIDEVVERVRELRARLDRPWPFITLCGDAAEQHAPRFGPDGAVRLAPPGSLLPRAASVATLGLSLLQRGGAVSPDALSPVYLRKSEAESLWESRRSRFTP</sequence>
<dbReference type="Pfam" id="PF00814">
    <property type="entry name" value="TsaD"/>
    <property type="match status" value="1"/>
</dbReference>
<dbReference type="Gene3D" id="3.30.420.40">
    <property type="match status" value="2"/>
</dbReference>
<accession>A0A1Y2T2G6</accession>
<organism evidence="2 3">
    <name type="scientific">Symbiobacterium thermophilum</name>
    <dbReference type="NCBI Taxonomy" id="2734"/>
    <lineage>
        <taxon>Bacteria</taxon>
        <taxon>Bacillati</taxon>
        <taxon>Bacillota</taxon>
        <taxon>Clostridia</taxon>
        <taxon>Eubacteriales</taxon>
        <taxon>Symbiobacteriaceae</taxon>
        <taxon>Symbiobacterium</taxon>
    </lineage>
</organism>
<gene>
    <name evidence="2" type="ORF">A6D92_16105</name>
</gene>
<dbReference type="InterPro" id="IPR000905">
    <property type="entry name" value="Gcp-like_dom"/>
</dbReference>
<protein>
    <recommendedName>
        <fullName evidence="1">Gcp-like domain-containing protein</fullName>
    </recommendedName>
</protein>
<dbReference type="GO" id="GO:0005829">
    <property type="term" value="C:cytosol"/>
    <property type="evidence" value="ECO:0007669"/>
    <property type="project" value="TreeGrafter"/>
</dbReference>
<dbReference type="CDD" id="cd24032">
    <property type="entry name" value="ASKHA_NBD_TsaB"/>
    <property type="match status" value="1"/>
</dbReference>
<evidence type="ECO:0000313" key="3">
    <source>
        <dbReference type="Proteomes" id="UP000194267"/>
    </source>
</evidence>
<dbReference type="EMBL" id="LWLV01001564">
    <property type="protein sequence ID" value="OTA40538.1"/>
    <property type="molecule type" value="Genomic_DNA"/>
</dbReference>
<evidence type="ECO:0000313" key="2">
    <source>
        <dbReference type="EMBL" id="OTA40538.1"/>
    </source>
</evidence>
<dbReference type="PANTHER" id="PTHR11735:SF11">
    <property type="entry name" value="TRNA THREONYLCARBAMOYLADENOSINE BIOSYNTHESIS PROTEIN TSAB"/>
    <property type="match status" value="1"/>
</dbReference>
<dbReference type="Proteomes" id="UP000194267">
    <property type="component" value="Unassembled WGS sequence"/>
</dbReference>
<dbReference type="AlphaFoldDB" id="A0A1Y2T2G6"/>
<dbReference type="NCBIfam" id="TIGR03725">
    <property type="entry name" value="T6A_YeaZ"/>
    <property type="match status" value="1"/>
</dbReference>
<dbReference type="PANTHER" id="PTHR11735">
    <property type="entry name" value="TRNA N6-ADENOSINE THREONYLCARBAMOYLTRANSFERASE"/>
    <property type="match status" value="1"/>
</dbReference>
<proteinExistence type="predicted"/>
<comment type="caution">
    <text evidence="2">The sequence shown here is derived from an EMBL/GenBank/DDBJ whole genome shotgun (WGS) entry which is preliminary data.</text>
</comment>
<dbReference type="SUPFAM" id="SSF53067">
    <property type="entry name" value="Actin-like ATPase domain"/>
    <property type="match status" value="2"/>
</dbReference>
<dbReference type="GO" id="GO:0002949">
    <property type="term" value="P:tRNA threonylcarbamoyladenosine modification"/>
    <property type="evidence" value="ECO:0007669"/>
    <property type="project" value="InterPro"/>
</dbReference>
<dbReference type="InterPro" id="IPR022496">
    <property type="entry name" value="T6A_TsaB"/>
</dbReference>
<feature type="domain" description="Gcp-like" evidence="1">
    <location>
        <begin position="32"/>
        <end position="149"/>
    </location>
</feature>